<dbReference type="Proteomes" id="UP000271889">
    <property type="component" value="Unassembled WGS sequence"/>
</dbReference>
<evidence type="ECO:0000313" key="2">
    <source>
        <dbReference type="EMBL" id="VDN34366.1"/>
    </source>
</evidence>
<reference evidence="2 3" key="1">
    <citation type="submission" date="2018-11" db="EMBL/GenBank/DDBJ databases">
        <authorList>
            <consortium name="Pathogen Informatics"/>
        </authorList>
    </citation>
    <scope>NUCLEOTIDE SEQUENCE [LARGE SCALE GENOMIC DNA]</scope>
</reference>
<evidence type="ECO:0000256" key="1">
    <source>
        <dbReference type="SAM" id="Coils"/>
    </source>
</evidence>
<feature type="coiled-coil region" evidence="1">
    <location>
        <begin position="5"/>
        <end position="53"/>
    </location>
</feature>
<evidence type="ECO:0000313" key="3">
    <source>
        <dbReference type="Proteomes" id="UP000271889"/>
    </source>
</evidence>
<keyword evidence="3" id="KW-1185">Reference proteome</keyword>
<proteinExistence type="predicted"/>
<name>A0A3P7QTZ5_CYLGO</name>
<protein>
    <submittedName>
        <fullName evidence="2">Uncharacterized protein</fullName>
    </submittedName>
</protein>
<accession>A0A3P7QTZ5</accession>
<sequence>MQNVINNLREEFVQMKSQLTMEKNAIGQLEEVIKQVTEELRQCEEAQKELQLSCEQGVDSGGSTWNARIAGGRKQSVELKKGG</sequence>
<dbReference type="EMBL" id="UYRV01124426">
    <property type="protein sequence ID" value="VDN34366.1"/>
    <property type="molecule type" value="Genomic_DNA"/>
</dbReference>
<keyword evidence="1" id="KW-0175">Coiled coil</keyword>
<organism evidence="2 3">
    <name type="scientific">Cylicostephanus goldi</name>
    <name type="common">Nematode worm</name>
    <dbReference type="NCBI Taxonomy" id="71465"/>
    <lineage>
        <taxon>Eukaryota</taxon>
        <taxon>Metazoa</taxon>
        <taxon>Ecdysozoa</taxon>
        <taxon>Nematoda</taxon>
        <taxon>Chromadorea</taxon>
        <taxon>Rhabditida</taxon>
        <taxon>Rhabditina</taxon>
        <taxon>Rhabditomorpha</taxon>
        <taxon>Strongyloidea</taxon>
        <taxon>Strongylidae</taxon>
        <taxon>Cylicostephanus</taxon>
    </lineage>
</organism>
<dbReference type="AlphaFoldDB" id="A0A3P7QTZ5"/>
<gene>
    <name evidence="2" type="ORF">CGOC_LOCUS12612</name>
</gene>